<feature type="transmembrane region" description="Helical" evidence="7">
    <location>
        <begin position="136"/>
        <end position="156"/>
    </location>
</feature>
<dbReference type="InterPro" id="IPR002528">
    <property type="entry name" value="MATE_fam"/>
</dbReference>
<name>A0A1Z2XNJ6_9FIRM</name>
<evidence type="ECO:0000256" key="1">
    <source>
        <dbReference type="ARBA" id="ARBA00004651"/>
    </source>
</evidence>
<feature type="transmembrane region" description="Helical" evidence="7">
    <location>
        <begin position="384"/>
        <end position="404"/>
    </location>
</feature>
<dbReference type="InterPro" id="IPR051327">
    <property type="entry name" value="MATE_MepA_subfamily"/>
</dbReference>
<evidence type="ECO:0000256" key="3">
    <source>
        <dbReference type="ARBA" id="ARBA00022475"/>
    </source>
</evidence>
<dbReference type="KEGG" id="amur:ADH66_04695"/>
<keyword evidence="5 7" id="KW-1133">Transmembrane helix</keyword>
<keyword evidence="6 7" id="KW-0472">Membrane</keyword>
<dbReference type="NCBIfam" id="TIGR00797">
    <property type="entry name" value="matE"/>
    <property type="match status" value="1"/>
</dbReference>
<evidence type="ECO:0000313" key="11">
    <source>
        <dbReference type="Proteomes" id="UP000596035"/>
    </source>
</evidence>
<feature type="transmembrane region" description="Helical" evidence="7">
    <location>
        <begin position="55"/>
        <end position="80"/>
    </location>
</feature>
<dbReference type="GO" id="GO:0005886">
    <property type="term" value="C:plasma membrane"/>
    <property type="evidence" value="ECO:0007669"/>
    <property type="project" value="UniProtKB-SubCell"/>
</dbReference>
<dbReference type="PIRSF" id="PIRSF006603">
    <property type="entry name" value="DinF"/>
    <property type="match status" value="1"/>
</dbReference>
<evidence type="ECO:0000313" key="9">
    <source>
        <dbReference type="EMBL" id="QQR29305.1"/>
    </source>
</evidence>
<evidence type="ECO:0000256" key="5">
    <source>
        <dbReference type="ARBA" id="ARBA00022989"/>
    </source>
</evidence>
<dbReference type="Pfam" id="PF01554">
    <property type="entry name" value="MatE"/>
    <property type="match status" value="2"/>
</dbReference>
<reference evidence="10" key="2">
    <citation type="submission" date="2017-05" db="EMBL/GenBank/DDBJ databases">
        <title>Improved OligoMM genomes.</title>
        <authorList>
            <person name="Garzetti D."/>
        </authorList>
    </citation>
    <scope>NUCLEOTIDE SEQUENCE [LARGE SCALE GENOMIC DNA]</scope>
    <source>
        <strain evidence="10">KB18</strain>
    </source>
</reference>
<dbReference type="PANTHER" id="PTHR43823:SF3">
    <property type="entry name" value="MULTIDRUG EXPORT PROTEIN MEPA"/>
    <property type="match status" value="1"/>
</dbReference>
<dbReference type="GO" id="GO:0015297">
    <property type="term" value="F:antiporter activity"/>
    <property type="evidence" value="ECO:0007669"/>
    <property type="project" value="InterPro"/>
</dbReference>
<keyword evidence="10" id="KW-1185">Reference proteome</keyword>
<keyword evidence="3" id="KW-1003">Cell membrane</keyword>
<keyword evidence="2" id="KW-0813">Transport</keyword>
<keyword evidence="4 7" id="KW-0812">Transmembrane</keyword>
<dbReference type="Proteomes" id="UP000196710">
    <property type="component" value="Chromosome"/>
</dbReference>
<comment type="subcellular location">
    <subcellularLocation>
        <location evidence="1">Cell membrane</location>
        <topology evidence="1">Multi-pass membrane protein</topology>
    </subcellularLocation>
</comment>
<reference evidence="9 11" key="3">
    <citation type="submission" date="2020-11" db="EMBL/GenBank/DDBJ databases">
        <title>Closed and high quality bacterial genomes of the OMM12 community.</title>
        <authorList>
            <person name="Marbouty M."/>
            <person name="Lamy-Besnier Q."/>
            <person name="Debarbieux L."/>
            <person name="Koszul R."/>
        </authorList>
    </citation>
    <scope>NUCLEOTIDE SEQUENCE [LARGE SCALE GENOMIC DNA]</scope>
    <source>
        <strain evidence="9 11">KB18</strain>
    </source>
</reference>
<dbReference type="RefSeq" id="WP_066535065.1">
    <property type="nucleotide sequence ID" value="NZ_CP021422.1"/>
</dbReference>
<evidence type="ECO:0000256" key="2">
    <source>
        <dbReference type="ARBA" id="ARBA00022448"/>
    </source>
</evidence>
<evidence type="ECO:0000256" key="7">
    <source>
        <dbReference type="SAM" id="Phobius"/>
    </source>
</evidence>
<evidence type="ECO:0000313" key="8">
    <source>
        <dbReference type="EMBL" id="ASB40016.1"/>
    </source>
</evidence>
<evidence type="ECO:0000256" key="4">
    <source>
        <dbReference type="ARBA" id="ARBA00022692"/>
    </source>
</evidence>
<feature type="transmembrane region" description="Helical" evidence="7">
    <location>
        <begin position="168"/>
        <end position="189"/>
    </location>
</feature>
<dbReference type="PANTHER" id="PTHR43823">
    <property type="entry name" value="SPORULATION PROTEIN YKVU"/>
    <property type="match status" value="1"/>
</dbReference>
<dbReference type="EMBL" id="CP021422">
    <property type="protein sequence ID" value="ASB40016.1"/>
    <property type="molecule type" value="Genomic_DNA"/>
</dbReference>
<dbReference type="InterPro" id="IPR048279">
    <property type="entry name" value="MdtK-like"/>
</dbReference>
<feature type="transmembrane region" description="Helical" evidence="7">
    <location>
        <begin position="92"/>
        <end position="116"/>
    </location>
</feature>
<feature type="transmembrane region" description="Helical" evidence="7">
    <location>
        <begin position="269"/>
        <end position="292"/>
    </location>
</feature>
<evidence type="ECO:0000313" key="10">
    <source>
        <dbReference type="Proteomes" id="UP000196710"/>
    </source>
</evidence>
<feature type="transmembrane region" description="Helical" evidence="7">
    <location>
        <begin position="12"/>
        <end position="35"/>
    </location>
</feature>
<evidence type="ECO:0000256" key="6">
    <source>
        <dbReference type="ARBA" id="ARBA00023136"/>
    </source>
</evidence>
<feature type="transmembrane region" description="Helical" evidence="7">
    <location>
        <begin position="313"/>
        <end position="335"/>
    </location>
</feature>
<feature type="transmembrane region" description="Helical" evidence="7">
    <location>
        <begin position="410"/>
        <end position="433"/>
    </location>
</feature>
<sequence length="452" mass="46667">MKNEKMMKEASPIKLLFTMGLPTIVVMIVQVLYHMADVFFIGQSGDPMQVAALSLAGPAFSIFQGVGTLFGGGACTAIAMALGQGDREKAKYFSSFCAWGSVITGVVLAIVMFIFMDPLLGLMGANAETAGFARTYLSIVILGSPFVMFSGGLGNAIRADGSSAKTMLIALAGTFTNILLDPLFISVFGMGIAGAAWATVIGNVVTSGLVFLHVKKSGCFSISPRYFTLKKDVSLRVIGLGVPMAMGVVLGCVSGMFSNQLLVKYGNIAVAANGVAGKAGMLVGMMAMGVCMGMQPVISYSYGMGDRRRLKRITFVTGAASALVSAVLGSGLLLGRDAFMTAFLNDPQVLEAGRFMMLTLIAAPVGGIYQLCSSFLQGTGKVSYATLTSLLSKGLVFVPVLFISEALDGFTGLVFAGAVSDLISTAIGAALCLSWAKKSGGAVPSAAAAEAV</sequence>
<feature type="transmembrane region" description="Helical" evidence="7">
    <location>
        <begin position="355"/>
        <end position="372"/>
    </location>
</feature>
<proteinExistence type="predicted"/>
<reference evidence="8" key="1">
    <citation type="journal article" date="2017" name="Genome Announc.">
        <title>High-Quality Whole-Genome Sequences of the Oligo-Mouse-Microbiota Bacterial Community.</title>
        <authorList>
            <person name="Garzetti D."/>
            <person name="Brugiroux S."/>
            <person name="Bunk B."/>
            <person name="Pukall R."/>
            <person name="McCoy K.D."/>
            <person name="Macpherson A.J."/>
            <person name="Stecher B."/>
        </authorList>
    </citation>
    <scope>NUCLEOTIDE SEQUENCE</scope>
    <source>
        <strain evidence="8">KB18</strain>
    </source>
</reference>
<dbReference type="EMBL" id="CP065321">
    <property type="protein sequence ID" value="QQR29305.1"/>
    <property type="molecule type" value="Genomic_DNA"/>
</dbReference>
<feature type="transmembrane region" description="Helical" evidence="7">
    <location>
        <begin position="195"/>
        <end position="214"/>
    </location>
</feature>
<organism evidence="9 11">
    <name type="scientific">Acutalibacter muris</name>
    <dbReference type="NCBI Taxonomy" id="1796620"/>
    <lineage>
        <taxon>Bacteria</taxon>
        <taxon>Bacillati</taxon>
        <taxon>Bacillota</taxon>
        <taxon>Clostridia</taxon>
        <taxon>Eubacteriales</taxon>
        <taxon>Acutalibacteraceae</taxon>
        <taxon>Acutalibacter</taxon>
    </lineage>
</organism>
<dbReference type="AlphaFoldDB" id="A0A1Z2XNJ6"/>
<dbReference type="Proteomes" id="UP000596035">
    <property type="component" value="Chromosome"/>
</dbReference>
<gene>
    <name evidence="8" type="ORF">ADH66_04695</name>
    <name evidence="9" type="ORF">I5Q82_14765</name>
</gene>
<protein>
    <submittedName>
        <fullName evidence="9">MATE family efflux transporter</fullName>
    </submittedName>
</protein>
<dbReference type="GO" id="GO:0042910">
    <property type="term" value="F:xenobiotic transmembrane transporter activity"/>
    <property type="evidence" value="ECO:0007669"/>
    <property type="project" value="InterPro"/>
</dbReference>
<accession>A0A1Z2XNJ6</accession>
<feature type="transmembrane region" description="Helical" evidence="7">
    <location>
        <begin position="235"/>
        <end position="257"/>
    </location>
</feature>